<dbReference type="AlphaFoldDB" id="A0AAE2B0M8"/>
<gene>
    <name evidence="3" type="ORF">RU10_03115</name>
</gene>
<comment type="caution">
    <text evidence="3">The sequence shown here is derived from an EMBL/GenBank/DDBJ whole genome shotgun (WGS) entry which is preliminary data.</text>
</comment>
<evidence type="ECO:0000256" key="1">
    <source>
        <dbReference type="SAM" id="MobiDB-lite"/>
    </source>
</evidence>
<dbReference type="EMBL" id="JXQY01000005">
    <property type="protein sequence ID" value="KIP96929.1"/>
    <property type="molecule type" value="Genomic_DNA"/>
</dbReference>
<dbReference type="NCBIfam" id="TIGR01760">
    <property type="entry name" value="tape_meas_TP901"/>
    <property type="match status" value="1"/>
</dbReference>
<name>A0AAE2B0M8_PSEFL</name>
<dbReference type="InterPro" id="IPR010090">
    <property type="entry name" value="Phage_tape_meas"/>
</dbReference>
<feature type="domain" description="Phage tail tape measure protein" evidence="2">
    <location>
        <begin position="180"/>
        <end position="358"/>
    </location>
</feature>
<feature type="compositionally biased region" description="Polar residues" evidence="1">
    <location>
        <begin position="85"/>
        <end position="101"/>
    </location>
</feature>
<sequence length="733" mass="74216">MAANQFVLANAGDNKGVAMGDISLSAATLRAANGPPLATDQTGGLRQVLLIASGKISVLTTAIDALNVTLAALRSLPLTANTAVKSETSATNKTAEKNSANAELPATRKSALAMDTAAAALSSVAEISRDDGKDIAQSSLVMASAPLVAAGGTTGEDLVNVASVGAKAGIGSQNANASDKKLELLTFANDVAITASAFKLPALEVAEMAKVWRTSMKLTRDQAVDLADAVNHLGKLTGDVQAADIGAVLQQSGESAVVAGLQPEKAAALSAALLNTGTKKDDAGVALKNIADALGRGDQASAAEAAAWQQLKLDPKAVAQALRDPEQQGTQQGTVLTVLAALNAKPVEQRTALARTLFADSSNAALALSQNLGLVNEAFLQVADKRQYATSELGNNASVKASALALANTQQGQLNIKNAREERLSVAKGNALAPDIEKPGDAHSTDMLSELAETYPKTTGAVLTAAAWAKPVLDFVLESVGEELKDRLGKGIVDKAASRIPDRWKPAGSAGAAVNSLTPGAVPPIANRASGASNGLKILEQAAWPNAPRLGVAVAEMRPVSRMMPWPAKVAIGTADVIEGVASGDKRKIASGLGAAGGGWAGAVAGSAIGASIGSIGLAPGMALGGLIGGLIGGWLGSEGGSSLGEKLVVPPPDKLSAPEQVSKELTTAQLPGQPLTYAPTVQVYCSDPGSSDKIGMLVAQHLQNQFMQMTPLLTNNPLATRRDAALTDGAAT</sequence>
<evidence type="ECO:0000313" key="3">
    <source>
        <dbReference type="EMBL" id="KIP96929.1"/>
    </source>
</evidence>
<protein>
    <recommendedName>
        <fullName evidence="2">Phage tail tape measure protein domain-containing protein</fullName>
    </recommendedName>
</protein>
<proteinExistence type="predicted"/>
<feature type="region of interest" description="Disordered" evidence="1">
    <location>
        <begin position="85"/>
        <end position="104"/>
    </location>
</feature>
<dbReference type="RefSeq" id="WP_042607016.1">
    <property type="nucleotide sequence ID" value="NZ_JXQY01000005.1"/>
</dbReference>
<organism evidence="3 4">
    <name type="scientific">Pseudomonas fluorescens</name>
    <dbReference type="NCBI Taxonomy" id="294"/>
    <lineage>
        <taxon>Bacteria</taxon>
        <taxon>Pseudomonadati</taxon>
        <taxon>Pseudomonadota</taxon>
        <taxon>Gammaproteobacteria</taxon>
        <taxon>Pseudomonadales</taxon>
        <taxon>Pseudomonadaceae</taxon>
        <taxon>Pseudomonas</taxon>
    </lineage>
</organism>
<accession>A0AAE2B0M8</accession>
<dbReference type="Proteomes" id="UP000032086">
    <property type="component" value="Unassembled WGS sequence"/>
</dbReference>
<evidence type="ECO:0000313" key="4">
    <source>
        <dbReference type="Proteomes" id="UP000032086"/>
    </source>
</evidence>
<evidence type="ECO:0000259" key="2">
    <source>
        <dbReference type="Pfam" id="PF10145"/>
    </source>
</evidence>
<dbReference type="Pfam" id="PF10145">
    <property type="entry name" value="PhageMin_Tail"/>
    <property type="match status" value="1"/>
</dbReference>
<reference evidence="3 4" key="1">
    <citation type="submission" date="2014-12" db="EMBL/GenBank/DDBJ databases">
        <title>16Stimator: statistical estimation of ribosomal gene copy numbers from draft genome assemblies.</title>
        <authorList>
            <person name="Perisin M.A."/>
            <person name="Vetter M."/>
            <person name="Gilbert J.A."/>
            <person name="Bergelson J."/>
        </authorList>
    </citation>
    <scope>NUCLEOTIDE SEQUENCE [LARGE SCALE GENOMIC DNA]</scope>
    <source>
        <strain evidence="3 4">MEP34</strain>
    </source>
</reference>